<name>A0A2T6ZHN9_TUBBO</name>
<reference evidence="1 2" key="1">
    <citation type="submission" date="2017-04" db="EMBL/GenBank/DDBJ databases">
        <title>Draft genome sequence of Tuber borchii Vittad., a whitish edible truffle.</title>
        <authorList>
            <consortium name="DOE Joint Genome Institute"/>
            <person name="Murat C."/>
            <person name="Kuo A."/>
            <person name="Barry K.W."/>
            <person name="Clum A."/>
            <person name="Dockter R.B."/>
            <person name="Fauchery L."/>
            <person name="Iotti M."/>
            <person name="Kohler A."/>
            <person name="Labutti K."/>
            <person name="Lindquist E.A."/>
            <person name="Lipzen A."/>
            <person name="Ohm R.A."/>
            <person name="Wang M."/>
            <person name="Grigoriev I.V."/>
            <person name="Zambonelli A."/>
            <person name="Martin F.M."/>
        </authorList>
    </citation>
    <scope>NUCLEOTIDE SEQUENCE [LARGE SCALE GENOMIC DNA]</scope>
    <source>
        <strain evidence="1 2">Tbo3840</strain>
    </source>
</reference>
<proteinExistence type="predicted"/>
<dbReference type="AlphaFoldDB" id="A0A2T6ZHN9"/>
<organism evidence="1 2">
    <name type="scientific">Tuber borchii</name>
    <name type="common">White truffle</name>
    <dbReference type="NCBI Taxonomy" id="42251"/>
    <lineage>
        <taxon>Eukaryota</taxon>
        <taxon>Fungi</taxon>
        <taxon>Dikarya</taxon>
        <taxon>Ascomycota</taxon>
        <taxon>Pezizomycotina</taxon>
        <taxon>Pezizomycetes</taxon>
        <taxon>Pezizales</taxon>
        <taxon>Tuberaceae</taxon>
        <taxon>Tuber</taxon>
    </lineage>
</organism>
<dbReference type="Proteomes" id="UP000244722">
    <property type="component" value="Unassembled WGS sequence"/>
</dbReference>
<evidence type="ECO:0000313" key="1">
    <source>
        <dbReference type="EMBL" id="PUU75005.1"/>
    </source>
</evidence>
<keyword evidence="2" id="KW-1185">Reference proteome</keyword>
<protein>
    <submittedName>
        <fullName evidence="1">Uncharacterized protein</fullName>
    </submittedName>
</protein>
<accession>A0A2T6ZHN9</accession>
<gene>
    <name evidence="1" type="ORF">B9Z19DRAFT_376110</name>
</gene>
<sequence>MQVPKHSMRLPLRMMPLSHWQPLAEPHSERRDWVVSLGSFSVGLPQCNRITRRVGGLPSCPSAKSYAAGQQVKRKAIEAQAWEKLQVLTGSRETSDVNLV</sequence>
<dbReference type="EMBL" id="NESQ01000256">
    <property type="protein sequence ID" value="PUU75005.1"/>
    <property type="molecule type" value="Genomic_DNA"/>
</dbReference>
<comment type="caution">
    <text evidence="1">The sequence shown here is derived from an EMBL/GenBank/DDBJ whole genome shotgun (WGS) entry which is preliminary data.</text>
</comment>
<evidence type="ECO:0000313" key="2">
    <source>
        <dbReference type="Proteomes" id="UP000244722"/>
    </source>
</evidence>